<proteinExistence type="predicted"/>
<dbReference type="GO" id="GO:0047267">
    <property type="term" value="F:undecaprenyl-phosphate mannosyltransferase activity"/>
    <property type="evidence" value="ECO:0007669"/>
    <property type="project" value="UniProtKB-EC"/>
</dbReference>
<dbReference type="EMBL" id="SJPG01000001">
    <property type="protein sequence ID" value="TWT61116.1"/>
    <property type="molecule type" value="Genomic_DNA"/>
</dbReference>
<dbReference type="OrthoDB" id="9810303at2"/>
<comment type="caution">
    <text evidence="2">The sequence shown here is derived from an EMBL/GenBank/DDBJ whole genome shotgun (WGS) entry which is preliminary data.</text>
</comment>
<evidence type="ECO:0000259" key="1">
    <source>
        <dbReference type="Pfam" id="PF00535"/>
    </source>
</evidence>
<feature type="domain" description="Glycosyltransferase 2-like" evidence="1">
    <location>
        <begin position="6"/>
        <end position="169"/>
    </location>
</feature>
<dbReference type="Proteomes" id="UP000316095">
    <property type="component" value="Unassembled WGS sequence"/>
</dbReference>
<evidence type="ECO:0000313" key="3">
    <source>
        <dbReference type="Proteomes" id="UP000316095"/>
    </source>
</evidence>
<protein>
    <submittedName>
        <fullName evidence="2">Undecaprenyl-phosphate mannosyltransferase</fullName>
        <ecNumber evidence="2">2.4.1.54</ecNumber>
    </submittedName>
</protein>
<dbReference type="InterPro" id="IPR001173">
    <property type="entry name" value="Glyco_trans_2-like"/>
</dbReference>
<dbReference type="AlphaFoldDB" id="A0A5C5XDE1"/>
<reference evidence="2 3" key="1">
    <citation type="submission" date="2019-02" db="EMBL/GenBank/DDBJ databases">
        <title>Deep-cultivation of Planctomycetes and their phenomic and genomic characterization uncovers novel biology.</title>
        <authorList>
            <person name="Wiegand S."/>
            <person name="Jogler M."/>
            <person name="Boedeker C."/>
            <person name="Pinto D."/>
            <person name="Vollmers J."/>
            <person name="Rivas-Marin E."/>
            <person name="Kohn T."/>
            <person name="Peeters S.H."/>
            <person name="Heuer A."/>
            <person name="Rast P."/>
            <person name="Oberbeckmann S."/>
            <person name="Bunk B."/>
            <person name="Jeske O."/>
            <person name="Meyerdierks A."/>
            <person name="Storesund J.E."/>
            <person name="Kallscheuer N."/>
            <person name="Luecker S."/>
            <person name="Lage O.M."/>
            <person name="Pohl T."/>
            <person name="Merkel B.J."/>
            <person name="Hornburger P."/>
            <person name="Mueller R.-W."/>
            <person name="Bruemmer F."/>
            <person name="Labrenz M."/>
            <person name="Spormann A.M."/>
            <person name="Op Den Camp H."/>
            <person name="Overmann J."/>
            <person name="Amann R."/>
            <person name="Jetten M.S.M."/>
            <person name="Mascher T."/>
            <person name="Medema M.H."/>
            <person name="Devos D.P."/>
            <person name="Kaster A.-K."/>
            <person name="Ovreas L."/>
            <person name="Rohde M."/>
            <person name="Galperin M.Y."/>
            <person name="Jogler C."/>
        </authorList>
    </citation>
    <scope>NUCLEOTIDE SEQUENCE [LARGE SCALE GENOMIC DNA]</scope>
    <source>
        <strain evidence="2 3">Pan54</strain>
    </source>
</reference>
<dbReference type="CDD" id="cd04179">
    <property type="entry name" value="DPM_DPG-synthase_like"/>
    <property type="match status" value="1"/>
</dbReference>
<evidence type="ECO:0000313" key="2">
    <source>
        <dbReference type="EMBL" id="TWT61116.1"/>
    </source>
</evidence>
<name>A0A5C5XDE1_9PLAN</name>
<organism evidence="2 3">
    <name type="scientific">Rubinisphaera italica</name>
    <dbReference type="NCBI Taxonomy" id="2527969"/>
    <lineage>
        <taxon>Bacteria</taxon>
        <taxon>Pseudomonadati</taxon>
        <taxon>Planctomycetota</taxon>
        <taxon>Planctomycetia</taxon>
        <taxon>Planctomycetales</taxon>
        <taxon>Planctomycetaceae</taxon>
        <taxon>Rubinisphaera</taxon>
    </lineage>
</organism>
<dbReference type="InterPro" id="IPR050256">
    <property type="entry name" value="Glycosyltransferase_2"/>
</dbReference>
<dbReference type="PANTHER" id="PTHR48090">
    <property type="entry name" value="UNDECAPRENYL-PHOSPHATE 4-DEOXY-4-FORMAMIDO-L-ARABINOSE TRANSFERASE-RELATED"/>
    <property type="match status" value="1"/>
</dbReference>
<sequence length="251" mass="28345">MSNWYVTLPVYNEISHVREVLDEVSQYAENILVVDDGSTDGTREYLQERDDITLICHPENRGYGAALISAFDFAVEKGIDAIISIDCDGQHQPKLIPEMIEALFRNEFAPIDIVSGSRYLDTFAGDVAAPEDRRQINRSITAQLNEQLGLELTDTFCGFKAYRTEALAKLNLTETGYAMPLQLWIQAACQNLKIEEFAVPRIYLEEERSFGGSLDDSKRRMAHYQDIISRELDRLKGKCGQLPVLQGTSLE</sequence>
<dbReference type="Pfam" id="PF00535">
    <property type="entry name" value="Glycos_transf_2"/>
    <property type="match status" value="1"/>
</dbReference>
<dbReference type="Gene3D" id="3.90.550.10">
    <property type="entry name" value="Spore Coat Polysaccharide Biosynthesis Protein SpsA, Chain A"/>
    <property type="match status" value="1"/>
</dbReference>
<dbReference type="PANTHER" id="PTHR48090:SF7">
    <property type="entry name" value="RFBJ PROTEIN"/>
    <property type="match status" value="1"/>
</dbReference>
<dbReference type="EC" id="2.4.1.54" evidence="2"/>
<dbReference type="InterPro" id="IPR029044">
    <property type="entry name" value="Nucleotide-diphossugar_trans"/>
</dbReference>
<accession>A0A5C5XDE1</accession>
<keyword evidence="2" id="KW-0808">Transferase</keyword>
<keyword evidence="3" id="KW-1185">Reference proteome</keyword>
<keyword evidence="2" id="KW-0328">Glycosyltransferase</keyword>
<dbReference type="SUPFAM" id="SSF53448">
    <property type="entry name" value="Nucleotide-diphospho-sugar transferases"/>
    <property type="match status" value="1"/>
</dbReference>
<gene>
    <name evidence="2" type="ORF">Pan54_18510</name>
</gene>